<evidence type="ECO:0000256" key="1">
    <source>
        <dbReference type="ARBA" id="ARBA00004370"/>
    </source>
</evidence>
<dbReference type="PANTHER" id="PTHR13999">
    <property type="entry name" value="INTERFERON INDUCIBLE TRANSMEMBRANE PROTEIN"/>
    <property type="match status" value="1"/>
</dbReference>
<dbReference type="PANTHER" id="PTHR13999:SF31">
    <property type="entry name" value="IFITM1-RELATED"/>
    <property type="match status" value="1"/>
</dbReference>
<dbReference type="AlphaFoldDB" id="A0A8C6SJ95"/>
<keyword evidence="3 6" id="KW-0812">Transmembrane</keyword>
<evidence type="ECO:0000313" key="7">
    <source>
        <dbReference type="Ensembl" id="ENSNMLP00000006094.1"/>
    </source>
</evidence>
<accession>A0A8C6SJ95</accession>
<evidence type="ECO:0000256" key="4">
    <source>
        <dbReference type="ARBA" id="ARBA00022989"/>
    </source>
</evidence>
<proteinExistence type="inferred from homology"/>
<evidence type="ECO:0000256" key="3">
    <source>
        <dbReference type="ARBA" id="ARBA00022692"/>
    </source>
</evidence>
<dbReference type="Pfam" id="PF04505">
    <property type="entry name" value="CD225"/>
    <property type="match status" value="1"/>
</dbReference>
<feature type="transmembrane region" description="Helical" evidence="6">
    <location>
        <begin position="47"/>
        <end position="68"/>
    </location>
</feature>
<dbReference type="GO" id="GO:0005886">
    <property type="term" value="C:plasma membrane"/>
    <property type="evidence" value="ECO:0007669"/>
    <property type="project" value="TreeGrafter"/>
</dbReference>
<dbReference type="Proteomes" id="UP000694523">
    <property type="component" value="Unplaced"/>
</dbReference>
<keyword evidence="8" id="KW-1185">Reference proteome</keyword>
<feature type="transmembrane region" description="Helical" evidence="6">
    <location>
        <begin position="121"/>
        <end position="138"/>
    </location>
</feature>
<dbReference type="InterPro" id="IPR007593">
    <property type="entry name" value="CD225/Dispanin_fam"/>
</dbReference>
<organism evidence="7 8">
    <name type="scientific">Neogobius melanostomus</name>
    <name type="common">round goby</name>
    <dbReference type="NCBI Taxonomy" id="47308"/>
    <lineage>
        <taxon>Eukaryota</taxon>
        <taxon>Metazoa</taxon>
        <taxon>Chordata</taxon>
        <taxon>Craniata</taxon>
        <taxon>Vertebrata</taxon>
        <taxon>Euteleostomi</taxon>
        <taxon>Actinopterygii</taxon>
        <taxon>Neopterygii</taxon>
        <taxon>Teleostei</taxon>
        <taxon>Neoteleostei</taxon>
        <taxon>Acanthomorphata</taxon>
        <taxon>Gobiaria</taxon>
        <taxon>Gobiiformes</taxon>
        <taxon>Gobioidei</taxon>
        <taxon>Gobiidae</taxon>
        <taxon>Benthophilinae</taxon>
        <taxon>Neogobiini</taxon>
        <taxon>Neogobius</taxon>
    </lineage>
</organism>
<comment type="subcellular location">
    <subcellularLocation>
        <location evidence="1">Membrane</location>
    </subcellularLocation>
</comment>
<protein>
    <submittedName>
        <fullName evidence="7">Uncharacterized protein</fullName>
    </submittedName>
</protein>
<keyword evidence="4 6" id="KW-1133">Transmembrane helix</keyword>
<feature type="transmembrane region" description="Helical" evidence="6">
    <location>
        <begin position="95"/>
        <end position="115"/>
    </location>
</feature>
<keyword evidence="5 6" id="KW-0472">Membrane</keyword>
<evidence type="ECO:0000313" key="8">
    <source>
        <dbReference type="Proteomes" id="UP000694523"/>
    </source>
</evidence>
<sequence>MDQALFEKNETKYQKDGGNMYYPNTGQSSMVQYTTVNIQREMPKDHFIWSLCCLLYWNPCCLGLSALLHSVKARDRKVMGDMEGARRHGSKARNLNIAATVLTVLSIIIAIILIVKMWASAIWIVHSILTIYHIIIMFL</sequence>
<dbReference type="Ensembl" id="ENSNMLT00000006986.1">
    <property type="protein sequence ID" value="ENSNMLP00000006094.1"/>
    <property type="gene ID" value="ENSNMLG00000004419.1"/>
</dbReference>
<evidence type="ECO:0000256" key="2">
    <source>
        <dbReference type="ARBA" id="ARBA00006843"/>
    </source>
</evidence>
<dbReference type="InterPro" id="IPR051517">
    <property type="entry name" value="IFITM_antiviral_protein"/>
</dbReference>
<name>A0A8C6SJ95_9GOBI</name>
<reference evidence="7" key="1">
    <citation type="submission" date="2025-08" db="UniProtKB">
        <authorList>
            <consortium name="Ensembl"/>
        </authorList>
    </citation>
    <scope>IDENTIFICATION</scope>
</reference>
<evidence type="ECO:0000256" key="6">
    <source>
        <dbReference type="SAM" id="Phobius"/>
    </source>
</evidence>
<reference evidence="7" key="2">
    <citation type="submission" date="2025-09" db="UniProtKB">
        <authorList>
            <consortium name="Ensembl"/>
        </authorList>
    </citation>
    <scope>IDENTIFICATION</scope>
</reference>
<evidence type="ECO:0000256" key="5">
    <source>
        <dbReference type="ARBA" id="ARBA00023136"/>
    </source>
</evidence>
<comment type="similarity">
    <text evidence="2">Belongs to the CD225/Dispanin family.</text>
</comment>